<keyword evidence="3" id="KW-1185">Reference proteome</keyword>
<gene>
    <name evidence="2" type="ORF">LTRI10_LOCUS51968</name>
</gene>
<dbReference type="AlphaFoldDB" id="A0AAV2GPT8"/>
<feature type="region of interest" description="Disordered" evidence="1">
    <location>
        <begin position="42"/>
        <end position="61"/>
    </location>
</feature>
<accession>A0AAV2GPT8</accession>
<organism evidence="2 3">
    <name type="scientific">Linum trigynum</name>
    <dbReference type="NCBI Taxonomy" id="586398"/>
    <lineage>
        <taxon>Eukaryota</taxon>
        <taxon>Viridiplantae</taxon>
        <taxon>Streptophyta</taxon>
        <taxon>Embryophyta</taxon>
        <taxon>Tracheophyta</taxon>
        <taxon>Spermatophyta</taxon>
        <taxon>Magnoliopsida</taxon>
        <taxon>eudicotyledons</taxon>
        <taxon>Gunneridae</taxon>
        <taxon>Pentapetalae</taxon>
        <taxon>rosids</taxon>
        <taxon>fabids</taxon>
        <taxon>Malpighiales</taxon>
        <taxon>Linaceae</taxon>
        <taxon>Linum</taxon>
    </lineage>
</organism>
<sequence length="72" mass="7931">MNKLNSHITLSPEQLEISTMQASGWVKTTTTRGNLSARIISGTQQSCQKETPAPPPRSINPASRTIHILLKY</sequence>
<protein>
    <submittedName>
        <fullName evidence="2">Uncharacterized protein</fullName>
    </submittedName>
</protein>
<evidence type="ECO:0000256" key="1">
    <source>
        <dbReference type="SAM" id="MobiDB-lite"/>
    </source>
</evidence>
<proteinExistence type="predicted"/>
<name>A0AAV2GPT8_9ROSI</name>
<reference evidence="2 3" key="1">
    <citation type="submission" date="2024-04" db="EMBL/GenBank/DDBJ databases">
        <authorList>
            <person name="Fracassetti M."/>
        </authorList>
    </citation>
    <scope>NUCLEOTIDE SEQUENCE [LARGE SCALE GENOMIC DNA]</scope>
</reference>
<evidence type="ECO:0000313" key="3">
    <source>
        <dbReference type="Proteomes" id="UP001497516"/>
    </source>
</evidence>
<dbReference type="EMBL" id="OZ034822">
    <property type="protein sequence ID" value="CAL1412694.1"/>
    <property type="molecule type" value="Genomic_DNA"/>
</dbReference>
<dbReference type="Proteomes" id="UP001497516">
    <property type="component" value="Chromosome 9"/>
</dbReference>
<evidence type="ECO:0000313" key="2">
    <source>
        <dbReference type="EMBL" id="CAL1412694.1"/>
    </source>
</evidence>